<dbReference type="InterPro" id="IPR012337">
    <property type="entry name" value="RNaseH-like_sf"/>
</dbReference>
<dbReference type="InterPro" id="IPR036397">
    <property type="entry name" value="RNaseH_sf"/>
</dbReference>
<dbReference type="OrthoDB" id="10261556at2759"/>
<evidence type="ECO:0000256" key="2">
    <source>
        <dbReference type="ARBA" id="ARBA00022801"/>
    </source>
</evidence>
<dbReference type="EMBL" id="CACVBM020001258">
    <property type="protein sequence ID" value="CAA7041958.1"/>
    <property type="molecule type" value="Genomic_DNA"/>
</dbReference>
<dbReference type="Proteomes" id="UP000467841">
    <property type="component" value="Unassembled WGS sequence"/>
</dbReference>
<evidence type="ECO:0000256" key="1">
    <source>
        <dbReference type="ARBA" id="ARBA00022722"/>
    </source>
</evidence>
<dbReference type="PANTHER" id="PTHR13620">
    <property type="entry name" value="3-5 EXONUCLEASE"/>
    <property type="match status" value="1"/>
</dbReference>
<organism evidence="3 4">
    <name type="scientific">Microthlaspi erraticum</name>
    <dbReference type="NCBI Taxonomy" id="1685480"/>
    <lineage>
        <taxon>Eukaryota</taxon>
        <taxon>Viridiplantae</taxon>
        <taxon>Streptophyta</taxon>
        <taxon>Embryophyta</taxon>
        <taxon>Tracheophyta</taxon>
        <taxon>Spermatophyta</taxon>
        <taxon>Magnoliopsida</taxon>
        <taxon>eudicotyledons</taxon>
        <taxon>Gunneridae</taxon>
        <taxon>Pentapetalae</taxon>
        <taxon>rosids</taxon>
        <taxon>malvids</taxon>
        <taxon>Brassicales</taxon>
        <taxon>Brassicaceae</taxon>
        <taxon>Coluteocarpeae</taxon>
        <taxon>Microthlaspi</taxon>
    </lineage>
</organism>
<sequence length="210" mass="23984">MVPTIRNIACCSTHRDYFVDFFGSSLIVTVTSTPSVIRKWIRSVIFHHRHSPSNHPLVVGVGVQWTPEASYDDPQADTLQLCVSNRCIIIQLSHCDRVPDALRSFLTNQETTFVGVWNSQDARKLEECRHRLEMGQLLDVRRYVSVSLRNRSFEEIVEACMGYQGVRLDPMISMSDWSVECLDVDQVCQASVEAFVCFKLGVSARIWQQD</sequence>
<evidence type="ECO:0000313" key="3">
    <source>
        <dbReference type="EMBL" id="CAA7041958.1"/>
    </source>
</evidence>
<reference evidence="3" key="1">
    <citation type="submission" date="2020-01" db="EMBL/GenBank/DDBJ databases">
        <authorList>
            <person name="Mishra B."/>
        </authorList>
    </citation>
    <scope>NUCLEOTIDE SEQUENCE [LARGE SCALE GENOMIC DNA]</scope>
</reference>
<gene>
    <name evidence="3" type="ORF">MERR_LOCUS29193</name>
</gene>
<dbReference type="InterPro" id="IPR051132">
    <property type="entry name" value="3-5_Exonuclease_domain"/>
</dbReference>
<proteinExistence type="predicted"/>
<evidence type="ECO:0000313" key="4">
    <source>
        <dbReference type="Proteomes" id="UP000467841"/>
    </source>
</evidence>
<dbReference type="PANTHER" id="PTHR13620:SF59">
    <property type="entry name" value="POLYNUCLEOTIDYL TRANSFERASE, RIBONUCLEASE H-LIKE SUPERFAMILY PROTEIN"/>
    <property type="match status" value="1"/>
</dbReference>
<comment type="caution">
    <text evidence="3">The sequence shown here is derived from an EMBL/GenBank/DDBJ whole genome shotgun (WGS) entry which is preliminary data.</text>
</comment>
<dbReference type="GO" id="GO:0005634">
    <property type="term" value="C:nucleus"/>
    <property type="evidence" value="ECO:0007669"/>
    <property type="project" value="TreeGrafter"/>
</dbReference>
<dbReference type="GO" id="GO:0005737">
    <property type="term" value="C:cytoplasm"/>
    <property type="evidence" value="ECO:0007669"/>
    <property type="project" value="TreeGrafter"/>
</dbReference>
<accession>A0A6D2JZQ9</accession>
<dbReference type="AlphaFoldDB" id="A0A6D2JZQ9"/>
<name>A0A6D2JZQ9_9BRAS</name>
<keyword evidence="1" id="KW-0540">Nuclease</keyword>
<dbReference type="CDD" id="cd06141">
    <property type="entry name" value="WRN_exo"/>
    <property type="match status" value="1"/>
</dbReference>
<keyword evidence="4" id="KW-1185">Reference proteome</keyword>
<dbReference type="Gene3D" id="3.30.420.10">
    <property type="entry name" value="Ribonuclease H-like superfamily/Ribonuclease H"/>
    <property type="match status" value="1"/>
</dbReference>
<dbReference type="GO" id="GO:0008408">
    <property type="term" value="F:3'-5' exonuclease activity"/>
    <property type="evidence" value="ECO:0007669"/>
    <property type="project" value="TreeGrafter"/>
</dbReference>
<keyword evidence="2" id="KW-0378">Hydrolase</keyword>
<dbReference type="FunFam" id="3.30.420.10:FF:000149">
    <property type="entry name" value="Polynucleotidyl transferase, ribonuclease H-like superfamily protein"/>
    <property type="match status" value="1"/>
</dbReference>
<dbReference type="GO" id="GO:0003676">
    <property type="term" value="F:nucleic acid binding"/>
    <property type="evidence" value="ECO:0007669"/>
    <property type="project" value="InterPro"/>
</dbReference>
<evidence type="ECO:0008006" key="5">
    <source>
        <dbReference type="Google" id="ProtNLM"/>
    </source>
</evidence>
<protein>
    <recommendedName>
        <fullName evidence="5">3'-5' exonuclease domain-containing protein</fullName>
    </recommendedName>
</protein>
<dbReference type="SUPFAM" id="SSF53098">
    <property type="entry name" value="Ribonuclease H-like"/>
    <property type="match status" value="1"/>
</dbReference>